<evidence type="ECO:0000313" key="1">
    <source>
        <dbReference type="EMBL" id="CAB4126180.1"/>
    </source>
</evidence>
<accession>A0A6J5L182</accession>
<protein>
    <submittedName>
        <fullName evidence="1">Uncharacterized protein</fullName>
    </submittedName>
</protein>
<gene>
    <name evidence="1" type="ORF">UFOVP68_42</name>
</gene>
<dbReference type="EMBL" id="LR796191">
    <property type="protein sequence ID" value="CAB4126180.1"/>
    <property type="molecule type" value="Genomic_DNA"/>
</dbReference>
<proteinExistence type="predicted"/>
<reference evidence="1" key="1">
    <citation type="submission" date="2020-04" db="EMBL/GenBank/DDBJ databases">
        <authorList>
            <person name="Chiriac C."/>
            <person name="Salcher M."/>
            <person name="Ghai R."/>
            <person name="Kavagutti S V."/>
        </authorList>
    </citation>
    <scope>NUCLEOTIDE SEQUENCE</scope>
</reference>
<name>A0A6J5L182_9CAUD</name>
<organism evidence="1">
    <name type="scientific">uncultured Caudovirales phage</name>
    <dbReference type="NCBI Taxonomy" id="2100421"/>
    <lineage>
        <taxon>Viruses</taxon>
        <taxon>Duplodnaviria</taxon>
        <taxon>Heunggongvirae</taxon>
        <taxon>Uroviricota</taxon>
        <taxon>Caudoviricetes</taxon>
        <taxon>Peduoviridae</taxon>
        <taxon>Maltschvirus</taxon>
        <taxon>Maltschvirus maltsch</taxon>
    </lineage>
</organism>
<sequence length="110" mass="12059">MRVRIRGVIYETEREAARALGVTVAYINRAIDLGKEDRVGLGYGKKGGCNNVPPPFEINGLVFKNKREASIALGFRPNRVAEITSTNSERGMAELHRAAAAYALAQRAEK</sequence>